<gene>
    <name evidence="1" type="ORF">ABIC98_003915</name>
</gene>
<evidence type="ECO:0000313" key="1">
    <source>
        <dbReference type="EMBL" id="MET3774242.1"/>
    </source>
</evidence>
<dbReference type="Proteomes" id="UP001549207">
    <property type="component" value="Unassembled WGS sequence"/>
</dbReference>
<keyword evidence="2" id="KW-1185">Reference proteome</keyword>
<protein>
    <submittedName>
        <fullName evidence="1">Uncharacterized protein</fullName>
    </submittedName>
</protein>
<accession>A0ACC6TKF6</accession>
<proteinExistence type="predicted"/>
<organism evidence="1 2">
    <name type="scientific">Arthrobacter nitrophenolicus</name>
    <dbReference type="NCBI Taxonomy" id="683150"/>
    <lineage>
        <taxon>Bacteria</taxon>
        <taxon>Bacillati</taxon>
        <taxon>Actinomycetota</taxon>
        <taxon>Actinomycetes</taxon>
        <taxon>Micrococcales</taxon>
        <taxon>Micrococcaceae</taxon>
        <taxon>Arthrobacter</taxon>
    </lineage>
</organism>
<name>A0ACC6TKF6_9MICC</name>
<dbReference type="EMBL" id="JBEPNJ010000024">
    <property type="protein sequence ID" value="MET3774242.1"/>
    <property type="molecule type" value="Genomic_DNA"/>
</dbReference>
<comment type="caution">
    <text evidence="1">The sequence shown here is derived from an EMBL/GenBank/DDBJ whole genome shotgun (WGS) entry which is preliminary data.</text>
</comment>
<sequence length="48" mass="5548">MSREEAYSRCPSDSYVERYGNEWLVVPFAPVEQPYFFDCHLGGTPLFG</sequence>
<evidence type="ECO:0000313" key="2">
    <source>
        <dbReference type="Proteomes" id="UP001549207"/>
    </source>
</evidence>
<reference evidence="1" key="1">
    <citation type="submission" date="2024-06" db="EMBL/GenBank/DDBJ databases">
        <title>Genomic Encyclopedia of Type Strains, Phase IV (KMG-IV): sequencing the most valuable type-strain genomes for metagenomic binning, comparative biology and taxonomic classification.</title>
        <authorList>
            <person name="Goeker M."/>
        </authorList>
    </citation>
    <scope>NUCLEOTIDE SEQUENCE</scope>
    <source>
        <strain evidence="1">SJCon</strain>
    </source>
</reference>